<dbReference type="Proteomes" id="UP000003009">
    <property type="component" value="Unassembled WGS sequence"/>
</dbReference>
<organism evidence="2 3">
    <name type="scientific">Kingella oralis ATCC 51147</name>
    <dbReference type="NCBI Taxonomy" id="629741"/>
    <lineage>
        <taxon>Bacteria</taxon>
        <taxon>Pseudomonadati</taxon>
        <taxon>Pseudomonadota</taxon>
        <taxon>Betaproteobacteria</taxon>
        <taxon>Neisseriales</taxon>
        <taxon>Neisseriaceae</taxon>
        <taxon>Kingella</taxon>
    </lineage>
</organism>
<name>C4GF36_9NEIS</name>
<comment type="caution">
    <text evidence="2">The sequence shown here is derived from an EMBL/GenBank/DDBJ whole genome shotgun (WGS) entry which is preliminary data.</text>
</comment>
<dbReference type="HOGENOM" id="CLU_2990677_0_0_4"/>
<gene>
    <name evidence="2" type="ORF">GCWU000324_00750</name>
</gene>
<evidence type="ECO:0000256" key="1">
    <source>
        <dbReference type="SAM" id="MobiDB-lite"/>
    </source>
</evidence>
<accession>C4GF36</accession>
<dbReference type="AlphaFoldDB" id="C4GF36"/>
<keyword evidence="3" id="KW-1185">Reference proteome</keyword>
<sequence length="57" mass="6594">MMNAGSHFGEAKKVSRPRRDKAQSPIHQKHKTKHSQRHLDFTKLCFQAAYYLGCPPK</sequence>
<reference evidence="2" key="1">
    <citation type="submission" date="2009-04" db="EMBL/GenBank/DDBJ databases">
        <authorList>
            <person name="Weinstock G."/>
            <person name="Sodergren E."/>
            <person name="Clifton S."/>
            <person name="Fulton L."/>
            <person name="Fulton B."/>
            <person name="Courtney L."/>
            <person name="Fronick C."/>
            <person name="Harrison M."/>
            <person name="Strong C."/>
            <person name="Farmer C."/>
            <person name="Delahaunty K."/>
            <person name="Markovic C."/>
            <person name="Hall O."/>
            <person name="Minx P."/>
            <person name="Tomlinson C."/>
            <person name="Mitreva M."/>
            <person name="Nelson J."/>
            <person name="Hou S."/>
            <person name="Wollam A."/>
            <person name="Pepin K.H."/>
            <person name="Johnson M."/>
            <person name="Bhonagiri V."/>
            <person name="Nash W.E."/>
            <person name="Warren W."/>
            <person name="Chinwalla A."/>
            <person name="Mardis E.R."/>
            <person name="Wilson R.K."/>
        </authorList>
    </citation>
    <scope>NUCLEOTIDE SEQUENCE [LARGE SCALE GENOMIC DNA]</scope>
    <source>
        <strain evidence="2">ATCC 51147</strain>
    </source>
</reference>
<evidence type="ECO:0000313" key="3">
    <source>
        <dbReference type="Proteomes" id="UP000003009"/>
    </source>
</evidence>
<evidence type="ECO:0000313" key="2">
    <source>
        <dbReference type="EMBL" id="EEP68841.1"/>
    </source>
</evidence>
<proteinExistence type="predicted"/>
<dbReference type="STRING" id="629741.GCWU000324_00750"/>
<dbReference type="EMBL" id="ACJW02000002">
    <property type="protein sequence ID" value="EEP68841.1"/>
    <property type="molecule type" value="Genomic_DNA"/>
</dbReference>
<feature type="compositionally biased region" description="Basic residues" evidence="1">
    <location>
        <begin position="27"/>
        <end position="36"/>
    </location>
</feature>
<protein>
    <submittedName>
        <fullName evidence="2">Uncharacterized protein</fullName>
    </submittedName>
</protein>
<feature type="region of interest" description="Disordered" evidence="1">
    <location>
        <begin position="1"/>
        <end position="37"/>
    </location>
</feature>